<evidence type="ECO:0000313" key="3">
    <source>
        <dbReference type="Proteomes" id="UP000306229"/>
    </source>
</evidence>
<gene>
    <name evidence="2" type="ORF">FF125_03365</name>
</gene>
<organism evidence="2 3">
    <name type="scientific">Aureibaculum algae</name>
    <dbReference type="NCBI Taxonomy" id="2584122"/>
    <lineage>
        <taxon>Bacteria</taxon>
        <taxon>Pseudomonadati</taxon>
        <taxon>Bacteroidota</taxon>
        <taxon>Flavobacteriia</taxon>
        <taxon>Flavobacteriales</taxon>
        <taxon>Flavobacteriaceae</taxon>
        <taxon>Aureibaculum</taxon>
    </lineage>
</organism>
<feature type="domain" description="Putative auto-transporter adhesin head GIN" evidence="1">
    <location>
        <begin position="41"/>
        <end position="230"/>
    </location>
</feature>
<dbReference type="EMBL" id="CP040749">
    <property type="protein sequence ID" value="QCX37520.1"/>
    <property type="molecule type" value="Genomic_DNA"/>
</dbReference>
<accession>A0A5B7TMU5</accession>
<dbReference type="OrthoDB" id="1466971at2"/>
<dbReference type="InterPro" id="IPR021255">
    <property type="entry name" value="DUF2807"/>
</dbReference>
<reference evidence="2 3" key="1">
    <citation type="submission" date="2019-05" db="EMBL/GenBank/DDBJ databases">
        <title>Algicella ahnfeltiae gen. nov., sp. nov., a novel marine bacterium of the family Flavobacteriaceae isolated from a red alga.</title>
        <authorList>
            <person name="Nedashkovskaya O.I."/>
            <person name="Kukhlevskiy A.D."/>
            <person name="Kim S.-G."/>
            <person name="Zhukova N.V."/>
            <person name="Mikhailov V.V."/>
        </authorList>
    </citation>
    <scope>NUCLEOTIDE SEQUENCE [LARGE SCALE GENOMIC DNA]</scope>
    <source>
        <strain evidence="2 3">10Alg115</strain>
    </source>
</reference>
<dbReference type="Proteomes" id="UP000306229">
    <property type="component" value="Chromosome"/>
</dbReference>
<protein>
    <submittedName>
        <fullName evidence="2">DUF2807 domain-containing protein</fullName>
    </submittedName>
</protein>
<dbReference type="Pfam" id="PF10988">
    <property type="entry name" value="DUF2807"/>
    <property type="match status" value="1"/>
</dbReference>
<proteinExistence type="predicted"/>
<dbReference type="RefSeq" id="WP_138948453.1">
    <property type="nucleotide sequence ID" value="NZ_CP040749.1"/>
</dbReference>
<dbReference type="KEGG" id="fbe:FF125_03365"/>
<evidence type="ECO:0000259" key="1">
    <source>
        <dbReference type="Pfam" id="PF10988"/>
    </source>
</evidence>
<dbReference type="PROSITE" id="PS51257">
    <property type="entry name" value="PROKAR_LIPOPROTEIN"/>
    <property type="match status" value="1"/>
</dbReference>
<sequence>MKKQILSIVIFLLTLGCSDHTSDCLSSSGTEVIKLVDLSSFSKIIAHEGIRLEIKQGLENTLQIKYGENLIDNISVTITDGILSIENSTCNLFRDTNPAQLILTAIDITEIRNASQFTISSTEILKFNSITLFSEDYYLPTENVGDFDLIIDNNHLNIISNNVSNFTIKGKTNNLFVGFYAGEGKFNGENLEAQNVDVFHRGINTMIVNPIQKLTGEIRSVGDLISLNKPPLVEVKTFYNGKLIFK</sequence>
<evidence type="ECO:0000313" key="2">
    <source>
        <dbReference type="EMBL" id="QCX37520.1"/>
    </source>
</evidence>
<name>A0A5B7TMU5_9FLAO</name>
<keyword evidence="3" id="KW-1185">Reference proteome</keyword>
<dbReference type="AlphaFoldDB" id="A0A5B7TMU5"/>
<dbReference type="Gene3D" id="2.160.20.120">
    <property type="match status" value="1"/>
</dbReference>